<keyword evidence="2" id="KW-1185">Reference proteome</keyword>
<name>A0A6A6K6C3_HEVBR</name>
<gene>
    <name evidence="1" type="ORF">GH714_015937</name>
</gene>
<reference evidence="1 2" key="1">
    <citation type="journal article" date="2020" name="Mol. Plant">
        <title>The Chromosome-Based Rubber Tree Genome Provides New Insights into Spurge Genome Evolution and Rubber Biosynthesis.</title>
        <authorList>
            <person name="Liu J."/>
            <person name="Shi C."/>
            <person name="Shi C.C."/>
            <person name="Li W."/>
            <person name="Zhang Q.J."/>
            <person name="Zhang Y."/>
            <person name="Li K."/>
            <person name="Lu H.F."/>
            <person name="Shi C."/>
            <person name="Zhu S.T."/>
            <person name="Xiao Z.Y."/>
            <person name="Nan H."/>
            <person name="Yue Y."/>
            <person name="Zhu X.G."/>
            <person name="Wu Y."/>
            <person name="Hong X.N."/>
            <person name="Fan G.Y."/>
            <person name="Tong Y."/>
            <person name="Zhang D."/>
            <person name="Mao C.L."/>
            <person name="Liu Y.L."/>
            <person name="Hao S.J."/>
            <person name="Liu W.Q."/>
            <person name="Lv M.Q."/>
            <person name="Zhang H.B."/>
            <person name="Liu Y."/>
            <person name="Hu-Tang G.R."/>
            <person name="Wang J.P."/>
            <person name="Wang J.H."/>
            <person name="Sun Y.H."/>
            <person name="Ni S.B."/>
            <person name="Chen W.B."/>
            <person name="Zhang X.C."/>
            <person name="Jiao Y.N."/>
            <person name="Eichler E.E."/>
            <person name="Li G.H."/>
            <person name="Liu X."/>
            <person name="Gao L.Z."/>
        </authorList>
    </citation>
    <scope>NUCLEOTIDE SEQUENCE [LARGE SCALE GENOMIC DNA]</scope>
    <source>
        <strain evidence="2">cv. GT1</strain>
        <tissue evidence="1">Leaf</tissue>
    </source>
</reference>
<comment type="caution">
    <text evidence="1">The sequence shown here is derived from an EMBL/GenBank/DDBJ whole genome shotgun (WGS) entry which is preliminary data.</text>
</comment>
<accession>A0A6A6K6C3</accession>
<proteinExistence type="predicted"/>
<dbReference type="AlphaFoldDB" id="A0A6A6K6C3"/>
<dbReference type="EMBL" id="JAAGAX010000018">
    <property type="protein sequence ID" value="KAF2283793.1"/>
    <property type="molecule type" value="Genomic_DNA"/>
</dbReference>
<protein>
    <submittedName>
        <fullName evidence="1">Uncharacterized protein</fullName>
    </submittedName>
</protein>
<dbReference type="Proteomes" id="UP000467840">
    <property type="component" value="Chromosome 12"/>
</dbReference>
<evidence type="ECO:0000313" key="2">
    <source>
        <dbReference type="Proteomes" id="UP000467840"/>
    </source>
</evidence>
<sequence>MPATSSTSTLVISNGDASKKFVNVITQRQSRILKTATAVNLESDESPFTVAPKTIEEESPLSEFGNISAESFISSSKRRSRSAISWPEELKSDWTQLSMSTPMYEKIALSPSMLSREFDPNRMGLG</sequence>
<organism evidence="1 2">
    <name type="scientific">Hevea brasiliensis</name>
    <name type="common">Para rubber tree</name>
    <name type="synonym">Siphonia brasiliensis</name>
    <dbReference type="NCBI Taxonomy" id="3981"/>
    <lineage>
        <taxon>Eukaryota</taxon>
        <taxon>Viridiplantae</taxon>
        <taxon>Streptophyta</taxon>
        <taxon>Embryophyta</taxon>
        <taxon>Tracheophyta</taxon>
        <taxon>Spermatophyta</taxon>
        <taxon>Magnoliopsida</taxon>
        <taxon>eudicotyledons</taxon>
        <taxon>Gunneridae</taxon>
        <taxon>Pentapetalae</taxon>
        <taxon>rosids</taxon>
        <taxon>fabids</taxon>
        <taxon>Malpighiales</taxon>
        <taxon>Euphorbiaceae</taxon>
        <taxon>Crotonoideae</taxon>
        <taxon>Micrandreae</taxon>
        <taxon>Hevea</taxon>
    </lineage>
</organism>
<evidence type="ECO:0000313" key="1">
    <source>
        <dbReference type="EMBL" id="KAF2283793.1"/>
    </source>
</evidence>